<evidence type="ECO:0000256" key="4">
    <source>
        <dbReference type="PROSITE-ProRule" id="PRU00339"/>
    </source>
</evidence>
<dbReference type="InterPro" id="IPR045255">
    <property type="entry name" value="RanBP1-like"/>
</dbReference>
<feature type="compositionally biased region" description="Basic and acidic residues" evidence="5">
    <location>
        <begin position="890"/>
        <end position="914"/>
    </location>
</feature>
<dbReference type="InterPro" id="IPR013105">
    <property type="entry name" value="TPR_2"/>
</dbReference>
<dbReference type="Gene3D" id="1.25.40.10">
    <property type="entry name" value="Tetratricopeptide repeat domain"/>
    <property type="match status" value="1"/>
</dbReference>
<reference evidence="7" key="1">
    <citation type="submission" date="2022-03" db="EMBL/GenBank/DDBJ databases">
        <authorList>
            <person name="Martin H S."/>
        </authorList>
    </citation>
    <scope>NUCLEOTIDE SEQUENCE</scope>
</reference>
<evidence type="ECO:0000259" key="6">
    <source>
        <dbReference type="PROSITE" id="PS50196"/>
    </source>
</evidence>
<dbReference type="InterPro" id="IPR000156">
    <property type="entry name" value="Ran_bind_dom"/>
</dbReference>
<dbReference type="SMART" id="SM00160">
    <property type="entry name" value="RanBD"/>
    <property type="match status" value="2"/>
</dbReference>
<protein>
    <recommendedName>
        <fullName evidence="6">RanBD1 domain-containing protein</fullName>
    </recommendedName>
</protein>
<dbReference type="SUPFAM" id="SSF48452">
    <property type="entry name" value="TPR-like"/>
    <property type="match status" value="1"/>
</dbReference>
<dbReference type="PROSITE" id="PS50196">
    <property type="entry name" value="RANBD1"/>
    <property type="match status" value="2"/>
</dbReference>
<keyword evidence="2" id="KW-0677">Repeat</keyword>
<evidence type="ECO:0000256" key="1">
    <source>
        <dbReference type="ARBA" id="ARBA00022553"/>
    </source>
</evidence>
<evidence type="ECO:0000313" key="8">
    <source>
        <dbReference type="Proteomes" id="UP000837857"/>
    </source>
</evidence>
<organism evidence="7 8">
    <name type="scientific">Iphiclides podalirius</name>
    <name type="common">scarce swallowtail</name>
    <dbReference type="NCBI Taxonomy" id="110791"/>
    <lineage>
        <taxon>Eukaryota</taxon>
        <taxon>Metazoa</taxon>
        <taxon>Ecdysozoa</taxon>
        <taxon>Arthropoda</taxon>
        <taxon>Hexapoda</taxon>
        <taxon>Insecta</taxon>
        <taxon>Pterygota</taxon>
        <taxon>Neoptera</taxon>
        <taxon>Endopterygota</taxon>
        <taxon>Lepidoptera</taxon>
        <taxon>Glossata</taxon>
        <taxon>Ditrysia</taxon>
        <taxon>Papilionoidea</taxon>
        <taxon>Papilionidae</taxon>
        <taxon>Papilioninae</taxon>
        <taxon>Iphiclides</taxon>
    </lineage>
</organism>
<dbReference type="PANTHER" id="PTHR23138:SF87">
    <property type="entry name" value="E3 SUMO-PROTEIN LIGASE RANBP2"/>
    <property type="match status" value="1"/>
</dbReference>
<dbReference type="Proteomes" id="UP000837857">
    <property type="component" value="Chromosome 5"/>
</dbReference>
<name>A0ABN8J0E2_9NEOP</name>
<keyword evidence="8" id="KW-1185">Reference proteome</keyword>
<feature type="domain" description="RanBD1" evidence="6">
    <location>
        <begin position="691"/>
        <end position="828"/>
    </location>
</feature>
<dbReference type="PROSITE" id="PS50005">
    <property type="entry name" value="TPR"/>
    <property type="match status" value="1"/>
</dbReference>
<dbReference type="InterPro" id="IPR011990">
    <property type="entry name" value="TPR-like_helical_dom_sf"/>
</dbReference>
<dbReference type="Pfam" id="PF00638">
    <property type="entry name" value="Ran_BP1"/>
    <property type="match status" value="2"/>
</dbReference>
<feature type="domain" description="RanBD1" evidence="6">
    <location>
        <begin position="147"/>
        <end position="274"/>
    </location>
</feature>
<dbReference type="Gene3D" id="2.30.29.30">
    <property type="entry name" value="Pleckstrin-homology domain (PH domain)/Phosphotyrosine-binding domain (PTB)"/>
    <property type="match status" value="2"/>
</dbReference>
<dbReference type="EMBL" id="OW152817">
    <property type="protein sequence ID" value="CAH2068797.1"/>
    <property type="molecule type" value="Genomic_DNA"/>
</dbReference>
<sequence>MYRNKRDVDKHVESLISKLSLKEFKTRSYSIARLYFDVGDFSSCVKYVEEYLTSKNNNAAAYKLLGQAFQKLGQKEKALEQFKTSLDLDPTQTSTILDICELLADDEIAIDPGRARYCYTVPQNYPEQTKTDNIKPECQTVDEANLPNSPLGETFKEKMESIISGEDNEELIFGQMAKLYKYISGKWEKQAVGIVKVLKQKENERYRILMRQEKDFSVCLNYPVTSEMKCKPKDGNTWHLTVNDYSEGESCVENFCLKFPNTEQAIKFKSNLDKVSNLPTESLNDKREDDTDDVVFVAEILASNEEQQKAIELKLPENFYTYRNKPPCQGCRGCKDDEDNISEAHINATLLANSESTVKPPETNISTPLKTSIKSVQSPSSSMYGTPGNFNETADCSYFCTPLGSQGYNSKSPFLSNNKNDSNSADKENTLTEKSNMFTDFSGQKLKFGTTSSQSSIFSPQPSTIIKKPILAAPKLDSLNTNISGETKSNENKTMFTVPGVSSNKSIFDFSSNKKSDIPQVSDIKSVFGDNQNPVNLFSGASQGSIFGPSALKGDSTNLTGLSSGSKEKSFESKSTILGKGSYEIVSESSKLFGKNPSESVVLPGSKDDASRISEKEKVDIPLKVDNALSFAALSTSGPGFNKKADFKWEGAGQQLFTAKSNKPMDEKLKDVSASEEAETGGGAEEEYDPHFEPIVPLPEKIVVTTGEEDEEKLFGERCKLFRYVEKTREWKERGVGEIKILYHPIRMTYRLLLRRELVHKAVLNMLLFIDLELLPMKNSDRAWTWAGINYAENTAGEQETLAVRFKTAVLAASFHDKVVECVRKLQVAAAEVIRNEKKMSEIKFESVAPLRLPKHLEDSARADEAISAKVAEQQIVTGITDEKEKTVDFEPKDTNDTETKQVHFEETEEVDTRENDEDENQYDLDYHYNEEEEEESGVYFSCEGEAVVAVGIEKATCPQAHIQVVFDQDIYSPKITVTDSNTGEVLADMLIYTDTEFHINGDSCSWSGQDYDASNKAVTINFSDSETAMYFYDSCETSKSATYASTDPES</sequence>
<evidence type="ECO:0000256" key="2">
    <source>
        <dbReference type="ARBA" id="ARBA00022737"/>
    </source>
</evidence>
<accession>A0ABN8J0E2</accession>
<feature type="region of interest" description="Disordered" evidence="5">
    <location>
        <begin position="890"/>
        <end position="921"/>
    </location>
</feature>
<evidence type="ECO:0000256" key="3">
    <source>
        <dbReference type="ARBA" id="ARBA00022803"/>
    </source>
</evidence>
<keyword evidence="1" id="KW-0597">Phosphoprotein</keyword>
<dbReference type="PROSITE" id="PS50293">
    <property type="entry name" value="TPR_REGION"/>
    <property type="match status" value="1"/>
</dbReference>
<dbReference type="SMART" id="SM00028">
    <property type="entry name" value="TPR"/>
    <property type="match status" value="1"/>
</dbReference>
<proteinExistence type="predicted"/>
<dbReference type="Pfam" id="PF07719">
    <property type="entry name" value="TPR_2"/>
    <property type="match status" value="1"/>
</dbReference>
<dbReference type="InterPro" id="IPR011993">
    <property type="entry name" value="PH-like_dom_sf"/>
</dbReference>
<feature type="non-terminal residue" evidence="7">
    <location>
        <position position="1051"/>
    </location>
</feature>
<evidence type="ECO:0000313" key="7">
    <source>
        <dbReference type="EMBL" id="CAH2068797.1"/>
    </source>
</evidence>
<evidence type="ECO:0000256" key="5">
    <source>
        <dbReference type="SAM" id="MobiDB-lite"/>
    </source>
</evidence>
<dbReference type="SUPFAM" id="SSF50729">
    <property type="entry name" value="PH domain-like"/>
    <property type="match status" value="2"/>
</dbReference>
<dbReference type="PANTHER" id="PTHR23138">
    <property type="entry name" value="RAN BINDING PROTEIN"/>
    <property type="match status" value="1"/>
</dbReference>
<keyword evidence="3 4" id="KW-0802">TPR repeat</keyword>
<gene>
    <name evidence="7" type="ORF">IPOD504_LOCUS14551</name>
</gene>
<feature type="region of interest" description="Disordered" evidence="5">
    <location>
        <begin position="355"/>
        <end position="386"/>
    </location>
</feature>
<dbReference type="InterPro" id="IPR019734">
    <property type="entry name" value="TPR_rpt"/>
</dbReference>
<feature type="repeat" description="TPR" evidence="4">
    <location>
        <begin position="59"/>
        <end position="92"/>
    </location>
</feature>